<keyword evidence="1" id="KW-0472">Membrane</keyword>
<evidence type="ECO:0000313" key="2">
    <source>
        <dbReference type="EMBL" id="MCZ8382228.1"/>
    </source>
</evidence>
<proteinExistence type="predicted"/>
<feature type="transmembrane region" description="Helical" evidence="1">
    <location>
        <begin position="50"/>
        <end position="73"/>
    </location>
</feature>
<dbReference type="EMBL" id="JAPZPY010000016">
    <property type="protein sequence ID" value="MCZ8382228.1"/>
    <property type="molecule type" value="Genomic_DNA"/>
</dbReference>
<feature type="transmembrane region" description="Helical" evidence="1">
    <location>
        <begin position="85"/>
        <end position="105"/>
    </location>
</feature>
<reference evidence="2" key="1">
    <citation type="submission" date="2022-12" db="EMBL/GenBank/DDBJ databases">
        <authorList>
            <person name="Deng Y."/>
            <person name="Zhang Y.-Q."/>
        </authorList>
    </citation>
    <scope>NUCLEOTIDE SEQUENCE</scope>
    <source>
        <strain evidence="2">CPCC 205372</strain>
    </source>
</reference>
<keyword evidence="1" id="KW-0812">Transmembrane</keyword>
<protein>
    <recommendedName>
        <fullName evidence="4">Transmembrane protein</fullName>
    </recommendedName>
</protein>
<accession>A0ABT4Q0C3</accession>
<evidence type="ECO:0000313" key="3">
    <source>
        <dbReference type="Proteomes" id="UP001142153"/>
    </source>
</evidence>
<keyword evidence="1" id="KW-1133">Transmembrane helix</keyword>
<sequence length="124" mass="13829">MSSETTGASRCWRWAWGYGEPPGPIIKPRPWRPHHLIGDFRERDLRRQSVGYLLIAVLLAAPVLLGVVGGFLQQLMPEHRDLIEFLVIVSCVLAAFLGLIGYLLVSIASEPPERVSVRMLPEGD</sequence>
<organism evidence="2 3">
    <name type="scientific">Mycobacterium hippophais</name>
    <dbReference type="NCBI Taxonomy" id="3016340"/>
    <lineage>
        <taxon>Bacteria</taxon>
        <taxon>Bacillati</taxon>
        <taxon>Actinomycetota</taxon>
        <taxon>Actinomycetes</taxon>
        <taxon>Mycobacteriales</taxon>
        <taxon>Mycobacteriaceae</taxon>
        <taxon>Mycobacterium</taxon>
    </lineage>
</organism>
<dbReference type="Proteomes" id="UP001142153">
    <property type="component" value="Unassembled WGS sequence"/>
</dbReference>
<keyword evidence="3" id="KW-1185">Reference proteome</keyword>
<gene>
    <name evidence="2" type="ORF">O6P37_25485</name>
</gene>
<name>A0ABT4Q0C3_9MYCO</name>
<evidence type="ECO:0008006" key="4">
    <source>
        <dbReference type="Google" id="ProtNLM"/>
    </source>
</evidence>
<dbReference type="RefSeq" id="WP_269896700.1">
    <property type="nucleotide sequence ID" value="NZ_JAPZPY010000016.1"/>
</dbReference>
<comment type="caution">
    <text evidence="2">The sequence shown here is derived from an EMBL/GenBank/DDBJ whole genome shotgun (WGS) entry which is preliminary data.</text>
</comment>
<evidence type="ECO:0000256" key="1">
    <source>
        <dbReference type="SAM" id="Phobius"/>
    </source>
</evidence>